<dbReference type="GO" id="GO:0016779">
    <property type="term" value="F:nucleotidyltransferase activity"/>
    <property type="evidence" value="ECO:0007669"/>
    <property type="project" value="InterPro"/>
</dbReference>
<dbReference type="PATRIC" id="fig|43658.5.peg.2904"/>
<protein>
    <recommendedName>
        <fullName evidence="1">Polymerase nucleotidyl transferase domain-containing protein</fullName>
    </recommendedName>
</protein>
<dbReference type="Gene3D" id="3.30.460.10">
    <property type="entry name" value="Beta Polymerase, domain 2"/>
    <property type="match status" value="1"/>
</dbReference>
<dbReference type="PANTHER" id="PTHR43449:SF3">
    <property type="entry name" value="POLYMERASE NUCLEOTIDYL TRANSFERASE DOMAIN-CONTAINING PROTEIN"/>
    <property type="match status" value="1"/>
</dbReference>
<comment type="caution">
    <text evidence="2">The sequence shown here is derived from an EMBL/GenBank/DDBJ whole genome shotgun (WGS) entry which is preliminary data.</text>
</comment>
<dbReference type="InterPro" id="IPR043519">
    <property type="entry name" value="NT_sf"/>
</dbReference>
<dbReference type="InterPro" id="IPR002934">
    <property type="entry name" value="Polymerase_NTP_transf_dom"/>
</dbReference>
<sequence>MSKLPVDRDKSLNMFLDCLSEKIDIFEFYLFGSYIKGNFNAWSDLDVIIVSDYFESVELPDRKYLVASIKNNLAVRLLDVKVISLSEWENGFGFLGHIRNKVVKWEFNNGNII</sequence>
<dbReference type="PANTHER" id="PTHR43449">
    <property type="entry name" value="NUCLEOTIDYLTRANSFERASE"/>
    <property type="match status" value="1"/>
</dbReference>
<reference evidence="2 3" key="1">
    <citation type="journal article" date="2015" name="BMC Genomics">
        <title>Genome mining reveals unlocked bioactive potential of marine Gram-negative bacteria.</title>
        <authorList>
            <person name="Machado H."/>
            <person name="Sonnenschein E.C."/>
            <person name="Melchiorsen J."/>
            <person name="Gram L."/>
        </authorList>
    </citation>
    <scope>NUCLEOTIDE SEQUENCE [LARGE SCALE GENOMIC DNA]</scope>
    <source>
        <strain evidence="2 3">S2471</strain>
    </source>
</reference>
<keyword evidence="3" id="KW-1185">Reference proteome</keyword>
<gene>
    <name evidence="2" type="ORF">TW77_13765</name>
</gene>
<dbReference type="EMBL" id="JXYA01000031">
    <property type="protein sequence ID" value="KJZ07930.1"/>
    <property type="molecule type" value="Genomic_DNA"/>
</dbReference>
<organism evidence="2 3">
    <name type="scientific">Pseudoalteromonas rubra</name>
    <dbReference type="NCBI Taxonomy" id="43658"/>
    <lineage>
        <taxon>Bacteria</taxon>
        <taxon>Pseudomonadati</taxon>
        <taxon>Pseudomonadota</taxon>
        <taxon>Gammaproteobacteria</taxon>
        <taxon>Alteromonadales</taxon>
        <taxon>Pseudoalteromonadaceae</taxon>
        <taxon>Pseudoalteromonas</taxon>
    </lineage>
</organism>
<evidence type="ECO:0000259" key="1">
    <source>
        <dbReference type="Pfam" id="PF01909"/>
    </source>
</evidence>
<accession>A0A0F4QL00</accession>
<dbReference type="Proteomes" id="UP000033452">
    <property type="component" value="Unassembled WGS sequence"/>
</dbReference>
<evidence type="ECO:0000313" key="3">
    <source>
        <dbReference type="Proteomes" id="UP000033452"/>
    </source>
</evidence>
<dbReference type="SUPFAM" id="SSF81301">
    <property type="entry name" value="Nucleotidyltransferase"/>
    <property type="match status" value="1"/>
</dbReference>
<name>A0A0F4QL00_9GAMM</name>
<dbReference type="AlphaFoldDB" id="A0A0F4QL00"/>
<evidence type="ECO:0000313" key="2">
    <source>
        <dbReference type="EMBL" id="KJZ07930.1"/>
    </source>
</evidence>
<proteinExistence type="predicted"/>
<feature type="domain" description="Polymerase nucleotidyl transferase" evidence="1">
    <location>
        <begin position="13"/>
        <end position="83"/>
    </location>
</feature>
<dbReference type="CDD" id="cd05403">
    <property type="entry name" value="NT_KNTase_like"/>
    <property type="match status" value="1"/>
</dbReference>
<dbReference type="Pfam" id="PF01909">
    <property type="entry name" value="NTP_transf_2"/>
    <property type="match status" value="1"/>
</dbReference>